<dbReference type="OrthoDB" id="77931at2759"/>
<feature type="transmembrane region" description="Helical" evidence="1">
    <location>
        <begin position="2439"/>
        <end position="2458"/>
    </location>
</feature>
<dbReference type="InterPro" id="IPR006212">
    <property type="entry name" value="Furin_repeat"/>
</dbReference>
<feature type="transmembrane region" description="Helical" evidence="1">
    <location>
        <begin position="2561"/>
        <end position="2581"/>
    </location>
</feature>
<keyword evidence="1" id="KW-0812">Transmembrane</keyword>
<feature type="transmembrane region" description="Helical" evidence="1">
    <location>
        <begin position="2408"/>
        <end position="2427"/>
    </location>
</feature>
<accession>A0A8S1XCN8</accession>
<reference evidence="2" key="1">
    <citation type="submission" date="2021-01" db="EMBL/GenBank/DDBJ databases">
        <authorList>
            <consortium name="Genoscope - CEA"/>
            <person name="William W."/>
        </authorList>
    </citation>
    <scope>NUCLEOTIDE SEQUENCE</scope>
</reference>
<evidence type="ECO:0000313" key="3">
    <source>
        <dbReference type="Proteomes" id="UP000683925"/>
    </source>
</evidence>
<name>A0A8S1XCN8_PAROT</name>
<dbReference type="CDD" id="cd00064">
    <property type="entry name" value="FU"/>
    <property type="match status" value="1"/>
</dbReference>
<feature type="transmembrane region" description="Helical" evidence="1">
    <location>
        <begin position="2359"/>
        <end position="2379"/>
    </location>
</feature>
<feature type="transmembrane region" description="Helical" evidence="1">
    <location>
        <begin position="2296"/>
        <end position="2317"/>
    </location>
</feature>
<keyword evidence="3" id="KW-1185">Reference proteome</keyword>
<dbReference type="EMBL" id="CAJJDP010000118">
    <property type="protein sequence ID" value="CAD8198840.1"/>
    <property type="molecule type" value="Genomic_DNA"/>
</dbReference>
<keyword evidence="1" id="KW-1133">Transmembrane helix</keyword>
<evidence type="ECO:0000256" key="1">
    <source>
        <dbReference type="SAM" id="Phobius"/>
    </source>
</evidence>
<sequence>MDCGQTQIGKYGLFDSHCFHLHNAIDQYSYSLNLIYYDCFDSVSRKIIKTILFINNLDQQNRFTFEIDPFDYENTWYYIQLIAWPSQDIFKLIFIKRQDVQLQTNNQMKYPFKDENLILSFGGGFIVRNSKIIDLKQGEIFSYFPGTIILQDFSTQTLTIDFDFIHIANQAYQQFEQCVCQSNEIFLIGDKDLKDQDQDIYISDNINCDSFIILGWIKIKEIINSSGLLSYQSLKVSANLQNPIFQNQNLSPFQLLYHMTTLQNEIEVTTYSYNFPDISIDFSDDPFLIKKMLLITNNILLWHYLKVELQDNKINVEITFYEGFEIFSYYAKFEVHQFHNCQLKIQFGNCLQTQSNYLNTQMKDLQFFNCYKKLTTQICHYSCYECDGPTNQNCLSCSIESQRIYIPQHKVCICPFNTIDNQNKCQTYKDSNLRVIQDENLNFDKKCKYGFFELDGDCIQCPSMIKKDFLSCVECLNNPKSWFQYPICQKSLVIKPNTNYYEASVEFGDVQYYYDGIQLNPIHYTYSFSYETDIKNITNIFKEFYLAQNYFRQFCQQMDFAETDQYICYECFLFNCQFCQVTPTTFICVKCYGDYKLIDGECIFSAEIKARSKPICLPPYYYSFENYCKICEIKNCIYCFEYSTDNLQFCSLVDVQNMNLKFQQKIRTGCALCEENFIFDFTLEICLNQIPQIKNCQRSYISLLSKEECVSSMIGDFSIAPEISNCQDYIDNCRTCSINVDQQIKCVVCQDKFMIQNDQCYQNEEFDPQKISIYNQTNKIQSFVLQFVPKLRQYVYNKFLNQSKPITCDPDCILCDQITTYCKQCPLNYYKKYIITMPNKMCLQCHPLCQVCLQRSNKDIELDFPSLIVDNQNQIYTKKCIKPYYDPSFSYDPYLQSVRYCLTKDCKDHFFLDIPYQSCDFSRFNRFYESKINTDYCNQIGIEILSIELVLNISDQQCFLILPFTIQTELKKKVFSLKRVNFKFSSQKYLEITSFTSNPFNNFDQVEFSNLGFVIDSDQHFIFYNNNNQFDLILKNFTINQSILQNIDSLFQTEVFGNITLNNITIIDTIFINSSLFNLKSFQMLGSIIITNLQIKNCTFIESAFFKLSQIESLLSYKYLYMEQCKLTKSSIFSFESNHPNQRTLIGLNTMIINNKFYNSYLINSTFLIEVSLFNFQLSLNLMDNSIMIQINYNIAMSLISIYQNIFVFSQFLSINQIQLRNHIQCNITSFEAIQNQFQGSNLILIFSTLSTNYLLIQFYQFKILNNSRCSSHNESNQLFCINSQEIHISNFIISDNDDLMIFQLSENKNILISNIIFQNTIQNFKIPLSQACLTTNKKNNFLYVSGFTTIQIKNLHISKIVSVDEPLIQINPSYQNLSYGMSQVEMVNITFTQNILIQSTLVNQISMLIIQSEYRESILLENILYEENFLHSYSSSAVMTTVSLLYIQSQLSQLKVENFHSKNNALTNSSNSLITIMSAHVMLSKFSINNHNFISQDLWVNYYELQFKDNLNQDNLNEIVFQILQIKNIGGAGSFLVQSLSCIDCSFSKILAAQSLIFEITTTEAGYIDLQNITIDQVENNLQSTEKGSGCFSIYSSNSKLNLRLVNAFLSNIFNRMASLILTITPSKSQNIILLQDTNILNCVSLINQIINVQFSSLIAIKNIVTIKNIRIIQNQQVWIDYFTKVRDLFTQEVTETINNQNSLISFQNCIILIEDFVIEGIIINSIFYFVNLPKLKLNNVKLDKISVLYSFNLISVMQLQQIKSMIVIENLSIKNIQLYQNNLTSYLTYSQIMYKIRGCKIVQQFNQTFQQGYFQSYVNSIQQNDNKEGGSFIYIKSISNSNGIYFQDITFEHNNCQQCQNGLVFFELSNIQFIKLDNFNCNYNKINKFGCLHFSSNTYYKQKVLIKNSNFLFNNGTQVSLSIKQCKLIKNKAQDFGGGLYMEIDSADLIVNRSIIIANIARIGGGIYFEGNCNLNKNNFVQSQVLFNSAQEYGNNVRENPTHLAFYINQMENPSYSVTNNNQSINILNLKTYRMIEQGRQIVMKDLLIPSNQVIKPFQIFDIRQSKYLPFIKDISLTYKNSRNEIMHNFINSTCIVKGKRITSDKNKIIDKEVQKILIFDIQTNSFDFGSLSFSLDPYKLDYHYLQIDISCSLKGQQDTLKYRIYAKSLKCQLGEFYVDNGCQICQSNQGYYSVTYNATKCSIFDKGKYSNITSNMIELLPGVWRPNNYSDYVEPCFKNEFFCIGGWQVGDHICSVGHIGALCEECDIYGIRGQGNFYKNQWDQNCRECQFDWTSIFPTMIICLWTYISISMSLRSISKSNQLYSQLIIAQRFSKILFKLNQDQESIQLKMLINYLWIYSVIFTFNIRFSFSLLFIEQTSDTSYFIAKDLDCYISSIQSIPIVQLKIFTMLILMIILFNLIIAGQYLHTLITKQSALYLYVFNYAGLIKIFSSVLSKREVSNQNYIQGDVSLKYGSQVHLKWVYYFIIPGIFIIGILIPILIFILLRLNRQKLDKIKLRKHICYLLNEYKQERYYWELIKLFKKSVIIFIMTNFETEIVLKASLLGLCLLIYEILAIFHQPFNLQKYNSLDLQTAQICSISIFLALTKTICEQKNYISPSIMIQIFIIGCFIKLCYPFIFGIARSYVKKYQFFYLNKLHFFLISKVPNLYFAQILGRSLEREKLKQQKLKSNFTKLKNHLIFLSRVQLRNSKQILTNITCGYLISPQSSRILSTKSSRIGVEKLFFNNVEEYENNKK</sequence>
<feature type="transmembrane region" description="Helical" evidence="1">
    <location>
        <begin position="2626"/>
        <end position="2649"/>
    </location>
</feature>
<evidence type="ECO:0000313" key="2">
    <source>
        <dbReference type="EMBL" id="CAD8198840.1"/>
    </source>
</evidence>
<organism evidence="2 3">
    <name type="scientific">Paramecium octaurelia</name>
    <dbReference type="NCBI Taxonomy" id="43137"/>
    <lineage>
        <taxon>Eukaryota</taxon>
        <taxon>Sar</taxon>
        <taxon>Alveolata</taxon>
        <taxon>Ciliophora</taxon>
        <taxon>Intramacronucleata</taxon>
        <taxon>Oligohymenophorea</taxon>
        <taxon>Peniculida</taxon>
        <taxon>Parameciidae</taxon>
        <taxon>Paramecium</taxon>
    </lineage>
</organism>
<proteinExistence type="predicted"/>
<dbReference type="PANTHER" id="PTHR11319">
    <property type="entry name" value="G PROTEIN-COUPLED RECEPTOR-RELATED"/>
    <property type="match status" value="1"/>
</dbReference>
<dbReference type="PANTHER" id="PTHR11319:SF35">
    <property type="entry name" value="OUTER MEMBRANE PROTEIN PMPC-RELATED"/>
    <property type="match status" value="1"/>
</dbReference>
<keyword evidence="1" id="KW-0472">Membrane</keyword>
<dbReference type="OMA" id="HLAFYIN"/>
<comment type="caution">
    <text evidence="2">The sequence shown here is derived from an EMBL/GenBank/DDBJ whole genome shotgun (WGS) entry which is preliminary data.</text>
</comment>
<evidence type="ECO:0008006" key="4">
    <source>
        <dbReference type="Google" id="ProtNLM"/>
    </source>
</evidence>
<feature type="transmembrane region" description="Helical" evidence="1">
    <location>
        <begin position="2485"/>
        <end position="2509"/>
    </location>
</feature>
<dbReference type="Proteomes" id="UP000683925">
    <property type="component" value="Unassembled WGS sequence"/>
</dbReference>
<protein>
    <recommendedName>
        <fullName evidence="4">Transmembrane protein</fullName>
    </recommendedName>
</protein>
<gene>
    <name evidence="2" type="ORF">POCTA_138.1.T1180012</name>
</gene>